<dbReference type="Proteomes" id="UP000681720">
    <property type="component" value="Unassembled WGS sequence"/>
</dbReference>
<dbReference type="EMBL" id="CAJOBJ010104081">
    <property type="protein sequence ID" value="CAF4600943.1"/>
    <property type="molecule type" value="Genomic_DNA"/>
</dbReference>
<evidence type="ECO:0000313" key="1">
    <source>
        <dbReference type="EMBL" id="CAF4600943.1"/>
    </source>
</evidence>
<name>A0A8S2Z3Z3_9BILA</name>
<comment type="caution">
    <text evidence="1">The sequence shown here is derived from an EMBL/GenBank/DDBJ whole genome shotgun (WGS) entry which is preliminary data.</text>
</comment>
<feature type="non-terminal residue" evidence="1">
    <location>
        <position position="1"/>
    </location>
</feature>
<gene>
    <name evidence="1" type="ORF">GIL414_LOCUS38922</name>
</gene>
<sequence>MNWTLFQTNGTVIPRYSHSADIIDDTLWLLGGMNANERRP</sequence>
<organism evidence="1 2">
    <name type="scientific">Rotaria magnacalcarata</name>
    <dbReference type="NCBI Taxonomy" id="392030"/>
    <lineage>
        <taxon>Eukaryota</taxon>
        <taxon>Metazoa</taxon>
        <taxon>Spiralia</taxon>
        <taxon>Gnathifera</taxon>
        <taxon>Rotifera</taxon>
        <taxon>Eurotatoria</taxon>
        <taxon>Bdelloidea</taxon>
        <taxon>Philodinida</taxon>
        <taxon>Philodinidae</taxon>
        <taxon>Rotaria</taxon>
    </lineage>
</organism>
<reference evidence="1" key="1">
    <citation type="submission" date="2021-02" db="EMBL/GenBank/DDBJ databases">
        <authorList>
            <person name="Nowell W R."/>
        </authorList>
    </citation>
    <scope>NUCLEOTIDE SEQUENCE</scope>
</reference>
<evidence type="ECO:0000313" key="2">
    <source>
        <dbReference type="Proteomes" id="UP000681720"/>
    </source>
</evidence>
<protein>
    <submittedName>
        <fullName evidence="1">Uncharacterized protein</fullName>
    </submittedName>
</protein>
<accession>A0A8S2Z3Z3</accession>
<proteinExistence type="predicted"/>
<dbReference type="AlphaFoldDB" id="A0A8S2Z3Z3"/>